<accession>A0AAV3PI27</accession>
<dbReference type="InterPro" id="IPR056789">
    <property type="entry name" value="LRR_R13L1-DRL21"/>
</dbReference>
<protein>
    <recommendedName>
        <fullName evidence="1">R13L1/DRL21-like LRR repeat region domain-containing protein</fullName>
    </recommendedName>
</protein>
<organism evidence="2 3">
    <name type="scientific">Lithospermum erythrorhizon</name>
    <name type="common">Purple gromwell</name>
    <name type="synonym">Lithospermum officinale var. erythrorhizon</name>
    <dbReference type="NCBI Taxonomy" id="34254"/>
    <lineage>
        <taxon>Eukaryota</taxon>
        <taxon>Viridiplantae</taxon>
        <taxon>Streptophyta</taxon>
        <taxon>Embryophyta</taxon>
        <taxon>Tracheophyta</taxon>
        <taxon>Spermatophyta</taxon>
        <taxon>Magnoliopsida</taxon>
        <taxon>eudicotyledons</taxon>
        <taxon>Gunneridae</taxon>
        <taxon>Pentapetalae</taxon>
        <taxon>asterids</taxon>
        <taxon>lamiids</taxon>
        <taxon>Boraginales</taxon>
        <taxon>Boraginaceae</taxon>
        <taxon>Boraginoideae</taxon>
        <taxon>Lithospermeae</taxon>
        <taxon>Lithospermum</taxon>
    </lineage>
</organism>
<dbReference type="AlphaFoldDB" id="A0AAV3PI27"/>
<evidence type="ECO:0000259" key="1">
    <source>
        <dbReference type="Pfam" id="PF25019"/>
    </source>
</evidence>
<gene>
    <name evidence="2" type="ORF">LIER_10118</name>
</gene>
<dbReference type="Proteomes" id="UP001454036">
    <property type="component" value="Unassembled WGS sequence"/>
</dbReference>
<comment type="caution">
    <text evidence="2">The sequence shown here is derived from an EMBL/GenBank/DDBJ whole genome shotgun (WGS) entry which is preliminary data.</text>
</comment>
<evidence type="ECO:0000313" key="3">
    <source>
        <dbReference type="Proteomes" id="UP001454036"/>
    </source>
</evidence>
<evidence type="ECO:0000313" key="2">
    <source>
        <dbReference type="EMBL" id="GAA0151387.1"/>
    </source>
</evidence>
<sequence length="300" mass="34719">MPKLEVIQIDRCPKLEVIPSWLICKASCLKSFSVSRCELLSTGEEIGKGMVGSPNMQLLKIKHFMGRKLPGFITSFDFLTEVQVIDAASISFLPPLWKLPSLKRLHLERLWYFEFIGRDFMGINNTSLTLVDPFPKLVKLILKDCYKLNRWEDLNSKEENEVIVMPNIEIIHIENCPNLDVLQHRFLRAIPSLKTLKTIRSGTQSYSRWKSAQSFKKVSQGVVCTPHTAPKVQHFVGTQFPIWITYSNYLRELEIYNVDFVSSLPALGKLPSLEKLYIRDFPEFKIDWEKISGGRNFHRE</sequence>
<dbReference type="PANTHER" id="PTHR47186:SF3">
    <property type="entry name" value="OS09G0267800 PROTEIN"/>
    <property type="match status" value="1"/>
</dbReference>
<feature type="domain" description="R13L1/DRL21-like LRR repeat region" evidence="1">
    <location>
        <begin position="44"/>
        <end position="109"/>
    </location>
</feature>
<name>A0AAV3PI27_LITER</name>
<dbReference type="SUPFAM" id="SSF52058">
    <property type="entry name" value="L domain-like"/>
    <property type="match status" value="1"/>
</dbReference>
<dbReference type="InterPro" id="IPR032675">
    <property type="entry name" value="LRR_dom_sf"/>
</dbReference>
<dbReference type="EMBL" id="BAABME010001776">
    <property type="protein sequence ID" value="GAA0151387.1"/>
    <property type="molecule type" value="Genomic_DNA"/>
</dbReference>
<feature type="domain" description="R13L1/DRL21-like LRR repeat region" evidence="1">
    <location>
        <begin position="231"/>
        <end position="280"/>
    </location>
</feature>
<dbReference type="PANTHER" id="PTHR47186">
    <property type="entry name" value="LEUCINE-RICH REPEAT-CONTAINING PROTEIN 57"/>
    <property type="match status" value="1"/>
</dbReference>
<reference evidence="2 3" key="1">
    <citation type="submission" date="2024-01" db="EMBL/GenBank/DDBJ databases">
        <title>The complete chloroplast genome sequence of Lithospermum erythrorhizon: insights into the phylogenetic relationship among Boraginaceae species and the maternal lineages of purple gromwells.</title>
        <authorList>
            <person name="Okada T."/>
            <person name="Watanabe K."/>
        </authorList>
    </citation>
    <scope>NUCLEOTIDE SEQUENCE [LARGE SCALE GENOMIC DNA]</scope>
</reference>
<keyword evidence="3" id="KW-1185">Reference proteome</keyword>
<dbReference type="Pfam" id="PF25019">
    <property type="entry name" value="LRR_R13L1-DRL21"/>
    <property type="match status" value="2"/>
</dbReference>
<proteinExistence type="predicted"/>
<dbReference type="Gene3D" id="3.80.10.10">
    <property type="entry name" value="Ribonuclease Inhibitor"/>
    <property type="match status" value="2"/>
</dbReference>